<gene>
    <name evidence="3" type="ORF">LUZ61_012111</name>
</gene>
<feature type="compositionally biased region" description="Polar residues" evidence="1">
    <location>
        <begin position="341"/>
        <end position="354"/>
    </location>
</feature>
<evidence type="ECO:0000256" key="1">
    <source>
        <dbReference type="SAM" id="MobiDB-lite"/>
    </source>
</evidence>
<evidence type="ECO:0000313" key="4">
    <source>
        <dbReference type="Proteomes" id="UP001210211"/>
    </source>
</evidence>
<dbReference type="PROSITE" id="PS00636">
    <property type="entry name" value="DNAJ_1"/>
    <property type="match status" value="1"/>
</dbReference>
<dbReference type="PANTHER" id="PTHR44137">
    <property type="entry name" value="BNAC03G44070D PROTEIN"/>
    <property type="match status" value="1"/>
</dbReference>
<protein>
    <recommendedName>
        <fullName evidence="2">J domain-containing protein</fullName>
    </recommendedName>
</protein>
<feature type="compositionally biased region" description="Low complexity" evidence="1">
    <location>
        <begin position="233"/>
        <end position="247"/>
    </location>
</feature>
<dbReference type="PROSITE" id="PS50076">
    <property type="entry name" value="DNAJ_2"/>
    <property type="match status" value="1"/>
</dbReference>
<feature type="compositionally biased region" description="Pro residues" evidence="1">
    <location>
        <begin position="175"/>
        <end position="185"/>
    </location>
</feature>
<evidence type="ECO:0000313" key="3">
    <source>
        <dbReference type="EMBL" id="KAJ3708406.1"/>
    </source>
</evidence>
<organism evidence="3 4">
    <name type="scientific">Rhynchospora tenuis</name>
    <dbReference type="NCBI Taxonomy" id="198213"/>
    <lineage>
        <taxon>Eukaryota</taxon>
        <taxon>Viridiplantae</taxon>
        <taxon>Streptophyta</taxon>
        <taxon>Embryophyta</taxon>
        <taxon>Tracheophyta</taxon>
        <taxon>Spermatophyta</taxon>
        <taxon>Magnoliopsida</taxon>
        <taxon>Liliopsida</taxon>
        <taxon>Poales</taxon>
        <taxon>Cyperaceae</taxon>
        <taxon>Cyperoideae</taxon>
        <taxon>Rhynchosporeae</taxon>
        <taxon>Rhynchospora</taxon>
    </lineage>
</organism>
<feature type="compositionally biased region" description="Polar residues" evidence="1">
    <location>
        <begin position="256"/>
        <end position="265"/>
    </location>
</feature>
<feature type="compositionally biased region" description="Basic and acidic residues" evidence="1">
    <location>
        <begin position="355"/>
        <end position="377"/>
    </location>
</feature>
<dbReference type="Pfam" id="PF00226">
    <property type="entry name" value="DnaJ"/>
    <property type="match status" value="1"/>
</dbReference>
<feature type="domain" description="J" evidence="2">
    <location>
        <begin position="66"/>
        <end position="130"/>
    </location>
</feature>
<evidence type="ECO:0000259" key="2">
    <source>
        <dbReference type="PROSITE" id="PS50076"/>
    </source>
</evidence>
<proteinExistence type="predicted"/>
<dbReference type="SUPFAM" id="SSF46565">
    <property type="entry name" value="Chaperone J-domain"/>
    <property type="match status" value="1"/>
</dbReference>
<comment type="caution">
    <text evidence="3">The sequence shown here is derived from an EMBL/GenBank/DDBJ whole genome shotgun (WGS) entry which is preliminary data.</text>
</comment>
<dbReference type="Gene3D" id="1.10.287.110">
    <property type="entry name" value="DnaJ domain"/>
    <property type="match status" value="1"/>
</dbReference>
<sequence>MECNRDEAERAKEIAKKKFEQKDFNGAKRFALKAQTLFPPLDGISLFITTIDVHLMADSMVGDEKDWYAIMSLSPCADDSTLKKQYRHLALQLHPDKNKFPGAECAFKLVTNAFNVLKDKSKRQMFDKKRKIHAIKVQKMGGAGSGSSNGFNNPGKGAGFDIPVKFQAQGAPQRPTGPVPWPPPSTTGRSANSAPHRPTGPVPRPPPSTAGCNAKGAPQAARPVPWPQKKPTSASCSAQGASQAARQPVQQPPKPNTTSCSAQGNSEHHVPGVTTFWTRCTSCRMWFEYSLIFLNRDLKCHCCTKAFVAADAGRPVSRYNYEEMQAWKCANLVPKEGRYSRSMSNPGMSANVNARSDDQDQHRSCKRMRAEGRKPAN</sequence>
<dbReference type="InterPro" id="IPR001623">
    <property type="entry name" value="DnaJ_domain"/>
</dbReference>
<dbReference type="AlphaFoldDB" id="A0AAD6A2A6"/>
<dbReference type="SMART" id="SM00271">
    <property type="entry name" value="DnaJ"/>
    <property type="match status" value="1"/>
</dbReference>
<dbReference type="Proteomes" id="UP001210211">
    <property type="component" value="Unassembled WGS sequence"/>
</dbReference>
<dbReference type="CDD" id="cd06257">
    <property type="entry name" value="DnaJ"/>
    <property type="match status" value="1"/>
</dbReference>
<dbReference type="InterPro" id="IPR036869">
    <property type="entry name" value="J_dom_sf"/>
</dbReference>
<dbReference type="PANTHER" id="PTHR44137:SF32">
    <property type="entry name" value="DNAJ HEAT SHOCK AMINO-TERMINAL DOMAIN PROTEIN"/>
    <property type="match status" value="1"/>
</dbReference>
<dbReference type="InterPro" id="IPR018253">
    <property type="entry name" value="DnaJ_domain_CS"/>
</dbReference>
<dbReference type="EMBL" id="JAMRDG010000001">
    <property type="protein sequence ID" value="KAJ3708406.1"/>
    <property type="molecule type" value="Genomic_DNA"/>
</dbReference>
<reference evidence="3 4" key="1">
    <citation type="journal article" date="2022" name="Cell">
        <title>Repeat-based holocentromeres influence genome architecture and karyotype evolution.</title>
        <authorList>
            <person name="Hofstatter P.G."/>
            <person name="Thangavel G."/>
            <person name="Lux T."/>
            <person name="Neumann P."/>
            <person name="Vondrak T."/>
            <person name="Novak P."/>
            <person name="Zhang M."/>
            <person name="Costa L."/>
            <person name="Castellani M."/>
            <person name="Scott A."/>
            <person name="Toegelov H."/>
            <person name="Fuchs J."/>
            <person name="Mata-Sucre Y."/>
            <person name="Dias Y."/>
            <person name="Vanzela A.L.L."/>
            <person name="Huettel B."/>
            <person name="Almeida C.C.S."/>
            <person name="Simkova H."/>
            <person name="Souza G."/>
            <person name="Pedrosa-Harand A."/>
            <person name="Macas J."/>
            <person name="Mayer K.F.X."/>
            <person name="Houben A."/>
            <person name="Marques A."/>
        </authorList>
    </citation>
    <scope>NUCLEOTIDE SEQUENCE [LARGE SCALE GENOMIC DNA]</scope>
    <source>
        <strain evidence="3">RhyTen1mFocal</strain>
    </source>
</reference>
<feature type="region of interest" description="Disordered" evidence="1">
    <location>
        <begin position="340"/>
        <end position="377"/>
    </location>
</feature>
<accession>A0AAD6A2A6</accession>
<dbReference type="GO" id="GO:0005783">
    <property type="term" value="C:endoplasmic reticulum"/>
    <property type="evidence" value="ECO:0007669"/>
    <property type="project" value="UniProtKB-ARBA"/>
</dbReference>
<dbReference type="PRINTS" id="PR00625">
    <property type="entry name" value="JDOMAIN"/>
</dbReference>
<keyword evidence="4" id="KW-1185">Reference proteome</keyword>
<feature type="compositionally biased region" description="Pro residues" evidence="1">
    <location>
        <begin position="198"/>
        <end position="208"/>
    </location>
</feature>
<feature type="region of interest" description="Disordered" evidence="1">
    <location>
        <begin position="137"/>
        <end position="268"/>
    </location>
</feature>
<name>A0AAD6A2A6_9POAL</name>